<evidence type="ECO:0000313" key="2">
    <source>
        <dbReference type="Proteomes" id="UP000199527"/>
    </source>
</evidence>
<dbReference type="Proteomes" id="UP000199527">
    <property type="component" value="Unassembled WGS sequence"/>
</dbReference>
<proteinExistence type="predicted"/>
<protein>
    <submittedName>
        <fullName evidence="1">Uncharacterized protein</fullName>
    </submittedName>
</protein>
<sequence length="91" mass="10334">MKQLSSLQFALLTYLYVGNQVFICRDPRTKGHISSGLDLFPHKVSKRSFAKLKSLGLTSELSVRFHDVEWGQVVLTDQGSQLVREVFYALC</sequence>
<evidence type="ECO:0000313" key="1">
    <source>
        <dbReference type="EMBL" id="SDJ99817.1"/>
    </source>
</evidence>
<keyword evidence="2" id="KW-1185">Reference proteome</keyword>
<gene>
    <name evidence="1" type="ORF">SAMN04488540_11719</name>
</gene>
<reference evidence="2" key="1">
    <citation type="submission" date="2016-10" db="EMBL/GenBank/DDBJ databases">
        <authorList>
            <person name="Varghese N."/>
            <person name="Submissions S."/>
        </authorList>
    </citation>
    <scope>NUCLEOTIDE SEQUENCE [LARGE SCALE GENOMIC DNA]</scope>
    <source>
        <strain evidence="2">DSM 23317</strain>
    </source>
</reference>
<organism evidence="1 2">
    <name type="scientific">Ferrimonas sediminum</name>
    <dbReference type="NCBI Taxonomy" id="718193"/>
    <lineage>
        <taxon>Bacteria</taxon>
        <taxon>Pseudomonadati</taxon>
        <taxon>Pseudomonadota</taxon>
        <taxon>Gammaproteobacteria</taxon>
        <taxon>Alteromonadales</taxon>
        <taxon>Ferrimonadaceae</taxon>
        <taxon>Ferrimonas</taxon>
    </lineage>
</organism>
<dbReference type="EMBL" id="FNEM01000017">
    <property type="protein sequence ID" value="SDJ99817.1"/>
    <property type="molecule type" value="Genomic_DNA"/>
</dbReference>
<dbReference type="AlphaFoldDB" id="A0A1G8YAV5"/>
<name>A0A1G8YAV5_9GAMM</name>
<accession>A0A1G8YAV5</accession>